<evidence type="ECO:0000256" key="2">
    <source>
        <dbReference type="ARBA" id="ARBA00012513"/>
    </source>
</evidence>
<protein>
    <recommendedName>
        <fullName evidence="2">non-specific serine/threonine protein kinase</fullName>
        <ecNumber evidence="2">2.7.11.1</ecNumber>
    </recommendedName>
</protein>
<dbReference type="Pfam" id="PF00069">
    <property type="entry name" value="Pkinase"/>
    <property type="match status" value="1"/>
</dbReference>
<keyword evidence="6" id="KW-0418">Kinase</keyword>
<dbReference type="InterPro" id="IPR050660">
    <property type="entry name" value="NEK_Ser/Thr_kinase"/>
</dbReference>
<evidence type="ECO:0000256" key="5">
    <source>
        <dbReference type="ARBA" id="ARBA00022741"/>
    </source>
</evidence>
<dbReference type="InterPro" id="IPR008271">
    <property type="entry name" value="Ser/Thr_kinase_AS"/>
</dbReference>
<dbReference type="SUPFAM" id="SSF56112">
    <property type="entry name" value="Protein kinase-like (PK-like)"/>
    <property type="match status" value="1"/>
</dbReference>
<evidence type="ECO:0000256" key="4">
    <source>
        <dbReference type="ARBA" id="ARBA00022679"/>
    </source>
</evidence>
<organism evidence="14 15">
    <name type="scientific">Dendrobium chrysotoxum</name>
    <name type="common">Orchid</name>
    <dbReference type="NCBI Taxonomy" id="161865"/>
    <lineage>
        <taxon>Eukaryota</taxon>
        <taxon>Viridiplantae</taxon>
        <taxon>Streptophyta</taxon>
        <taxon>Embryophyta</taxon>
        <taxon>Tracheophyta</taxon>
        <taxon>Spermatophyta</taxon>
        <taxon>Magnoliopsida</taxon>
        <taxon>Liliopsida</taxon>
        <taxon>Asparagales</taxon>
        <taxon>Orchidaceae</taxon>
        <taxon>Epidendroideae</taxon>
        <taxon>Malaxideae</taxon>
        <taxon>Dendrobiinae</taxon>
        <taxon>Dendrobium</taxon>
    </lineage>
</organism>
<keyword evidence="5 10" id="KW-0547">Nucleotide-binding</keyword>
<evidence type="ECO:0000256" key="1">
    <source>
        <dbReference type="ARBA" id="ARBA00010886"/>
    </source>
</evidence>
<dbReference type="Gene3D" id="3.30.200.20">
    <property type="entry name" value="Phosphorylase Kinase, domain 1"/>
    <property type="match status" value="1"/>
</dbReference>
<dbReference type="GO" id="GO:0005524">
    <property type="term" value="F:ATP binding"/>
    <property type="evidence" value="ECO:0007669"/>
    <property type="project" value="UniProtKB-UniRule"/>
</dbReference>
<dbReference type="InterPro" id="IPR000719">
    <property type="entry name" value="Prot_kinase_dom"/>
</dbReference>
<name>A0AAV7GTP5_DENCH</name>
<dbReference type="GO" id="GO:0004674">
    <property type="term" value="F:protein serine/threonine kinase activity"/>
    <property type="evidence" value="ECO:0007669"/>
    <property type="project" value="UniProtKB-KW"/>
</dbReference>
<dbReference type="GO" id="GO:0055028">
    <property type="term" value="C:cortical microtubule"/>
    <property type="evidence" value="ECO:0007669"/>
    <property type="project" value="TreeGrafter"/>
</dbReference>
<evidence type="ECO:0000313" key="15">
    <source>
        <dbReference type="Proteomes" id="UP000775213"/>
    </source>
</evidence>
<evidence type="ECO:0000256" key="10">
    <source>
        <dbReference type="PROSITE-ProRule" id="PRU10141"/>
    </source>
</evidence>
<comment type="similarity">
    <text evidence="1">Belongs to the protein kinase superfamily. NEK Ser/Thr protein kinase family. NIMA subfamily.</text>
</comment>
<evidence type="ECO:0000256" key="7">
    <source>
        <dbReference type="ARBA" id="ARBA00022840"/>
    </source>
</evidence>
<feature type="region of interest" description="Disordered" evidence="12">
    <location>
        <begin position="328"/>
        <end position="362"/>
    </location>
</feature>
<proteinExistence type="inferred from homology"/>
<sequence length="448" mass="50933">MVEETMERGGEEAYEIVEQIGRGAFGSAFLVVHMTEKKKYVMKKIRLSQQTEKFQRTAHQEMALMASLTNPYIVEYKDGWVEKGFYVCIVTTYCEGGDMAAKIKKARGSLFSEEARRDKIKFCNTELYKPMNSQYLFFYAVLKLQRICKWLTQLLLAVDYLHSNRVLHRDLKCSNIFLTKDGDVRLGDFGLAKLLQSEDLTSSAAELLRDNYLQPYLAKACNPSSFFLPIKPTMKTSPEKHGKRQSDEKPLFAKTTRRNEPDIRTSETPAMELVVRTQEKTTNNVEMEPTLVVSMLPGTEVKQKKSNNDQQIIENFVSKEQNKAEKLLRRGDESSDGATLPHLQRTKTELDEMGGVTEEASSASTLTIVHADSTQAEWENLNVIQQRADALESLLELCAQLLQQERLDELAGVLRPFGEEAVSSRETAIWLTKSLISNAKFDRDAKIQ</sequence>
<keyword evidence="7 10" id="KW-0067">ATP-binding</keyword>
<feature type="domain" description="Protein kinase" evidence="13">
    <location>
        <begin position="14"/>
        <end position="418"/>
    </location>
</feature>
<keyword evidence="3 11" id="KW-0723">Serine/threonine-protein kinase</keyword>
<dbReference type="EMBL" id="JAGFBR010000011">
    <property type="protein sequence ID" value="KAH0459777.1"/>
    <property type="molecule type" value="Genomic_DNA"/>
</dbReference>
<evidence type="ECO:0000256" key="9">
    <source>
        <dbReference type="ARBA" id="ARBA00048679"/>
    </source>
</evidence>
<dbReference type="SMART" id="SM00220">
    <property type="entry name" value="S_TKc"/>
    <property type="match status" value="1"/>
</dbReference>
<dbReference type="GO" id="GO:0007017">
    <property type="term" value="P:microtubule-based process"/>
    <property type="evidence" value="ECO:0007669"/>
    <property type="project" value="TreeGrafter"/>
</dbReference>
<dbReference type="Gene3D" id="1.10.510.10">
    <property type="entry name" value="Transferase(Phosphotransferase) domain 1"/>
    <property type="match status" value="1"/>
</dbReference>
<dbReference type="EC" id="2.7.11.1" evidence="2"/>
<evidence type="ECO:0000256" key="12">
    <source>
        <dbReference type="SAM" id="MobiDB-lite"/>
    </source>
</evidence>
<dbReference type="PROSITE" id="PS50011">
    <property type="entry name" value="PROTEIN_KINASE_DOM"/>
    <property type="match status" value="1"/>
</dbReference>
<dbReference type="PANTHER" id="PTHR43671">
    <property type="entry name" value="SERINE/THREONINE-PROTEIN KINASE NEK"/>
    <property type="match status" value="1"/>
</dbReference>
<comment type="catalytic activity">
    <reaction evidence="9">
        <text>L-seryl-[protein] + ATP = O-phospho-L-seryl-[protein] + ADP + H(+)</text>
        <dbReference type="Rhea" id="RHEA:17989"/>
        <dbReference type="Rhea" id="RHEA-COMP:9863"/>
        <dbReference type="Rhea" id="RHEA-COMP:11604"/>
        <dbReference type="ChEBI" id="CHEBI:15378"/>
        <dbReference type="ChEBI" id="CHEBI:29999"/>
        <dbReference type="ChEBI" id="CHEBI:30616"/>
        <dbReference type="ChEBI" id="CHEBI:83421"/>
        <dbReference type="ChEBI" id="CHEBI:456216"/>
        <dbReference type="EC" id="2.7.11.1"/>
    </reaction>
</comment>
<dbReference type="PROSITE" id="PS00108">
    <property type="entry name" value="PROTEIN_KINASE_ST"/>
    <property type="match status" value="1"/>
</dbReference>
<evidence type="ECO:0000256" key="8">
    <source>
        <dbReference type="ARBA" id="ARBA00047899"/>
    </source>
</evidence>
<evidence type="ECO:0000256" key="3">
    <source>
        <dbReference type="ARBA" id="ARBA00022527"/>
    </source>
</evidence>
<feature type="compositionally biased region" description="Basic and acidic residues" evidence="12">
    <location>
        <begin position="237"/>
        <end position="265"/>
    </location>
</feature>
<feature type="binding site" evidence="10">
    <location>
        <position position="43"/>
    </location>
    <ligand>
        <name>ATP</name>
        <dbReference type="ChEBI" id="CHEBI:30616"/>
    </ligand>
</feature>
<evidence type="ECO:0000259" key="13">
    <source>
        <dbReference type="PROSITE" id="PS50011"/>
    </source>
</evidence>
<feature type="region of interest" description="Disordered" evidence="12">
    <location>
        <begin position="235"/>
        <end position="265"/>
    </location>
</feature>
<evidence type="ECO:0000313" key="14">
    <source>
        <dbReference type="EMBL" id="KAH0459777.1"/>
    </source>
</evidence>
<accession>A0AAV7GTP5</accession>
<keyword evidence="15" id="KW-1185">Reference proteome</keyword>
<dbReference type="PROSITE" id="PS00107">
    <property type="entry name" value="PROTEIN_KINASE_ATP"/>
    <property type="match status" value="1"/>
</dbReference>
<gene>
    <name evidence="14" type="ORF">IEQ34_012591</name>
</gene>
<dbReference type="PANTHER" id="PTHR43671:SF98">
    <property type="entry name" value="SERINE_THREONINE-PROTEIN KINASE NEK11"/>
    <property type="match status" value="1"/>
</dbReference>
<reference evidence="14 15" key="1">
    <citation type="journal article" date="2021" name="Hortic Res">
        <title>Chromosome-scale assembly of the Dendrobium chrysotoxum genome enhances the understanding of orchid evolution.</title>
        <authorList>
            <person name="Zhang Y."/>
            <person name="Zhang G.Q."/>
            <person name="Zhang D."/>
            <person name="Liu X.D."/>
            <person name="Xu X.Y."/>
            <person name="Sun W.H."/>
            <person name="Yu X."/>
            <person name="Zhu X."/>
            <person name="Wang Z.W."/>
            <person name="Zhao X."/>
            <person name="Zhong W.Y."/>
            <person name="Chen H."/>
            <person name="Yin W.L."/>
            <person name="Huang T."/>
            <person name="Niu S.C."/>
            <person name="Liu Z.J."/>
        </authorList>
    </citation>
    <scope>NUCLEOTIDE SEQUENCE [LARGE SCALE GENOMIC DNA]</scope>
    <source>
        <strain evidence="14">Lindl</strain>
    </source>
</reference>
<comment type="catalytic activity">
    <reaction evidence="8">
        <text>L-threonyl-[protein] + ATP = O-phospho-L-threonyl-[protein] + ADP + H(+)</text>
        <dbReference type="Rhea" id="RHEA:46608"/>
        <dbReference type="Rhea" id="RHEA-COMP:11060"/>
        <dbReference type="Rhea" id="RHEA-COMP:11605"/>
        <dbReference type="ChEBI" id="CHEBI:15378"/>
        <dbReference type="ChEBI" id="CHEBI:30013"/>
        <dbReference type="ChEBI" id="CHEBI:30616"/>
        <dbReference type="ChEBI" id="CHEBI:61977"/>
        <dbReference type="ChEBI" id="CHEBI:456216"/>
        <dbReference type="EC" id="2.7.11.1"/>
    </reaction>
</comment>
<evidence type="ECO:0000256" key="6">
    <source>
        <dbReference type="ARBA" id="ARBA00022777"/>
    </source>
</evidence>
<evidence type="ECO:0000256" key="11">
    <source>
        <dbReference type="RuleBase" id="RU000304"/>
    </source>
</evidence>
<dbReference type="InterPro" id="IPR017441">
    <property type="entry name" value="Protein_kinase_ATP_BS"/>
</dbReference>
<dbReference type="InterPro" id="IPR011009">
    <property type="entry name" value="Kinase-like_dom_sf"/>
</dbReference>
<dbReference type="AlphaFoldDB" id="A0AAV7GTP5"/>
<dbReference type="Proteomes" id="UP000775213">
    <property type="component" value="Unassembled WGS sequence"/>
</dbReference>
<keyword evidence="4" id="KW-0808">Transferase</keyword>
<comment type="caution">
    <text evidence="14">The sequence shown here is derived from an EMBL/GenBank/DDBJ whole genome shotgun (WGS) entry which is preliminary data.</text>
</comment>